<feature type="transmembrane region" description="Helical" evidence="1">
    <location>
        <begin position="154"/>
        <end position="173"/>
    </location>
</feature>
<reference evidence="2 3" key="1">
    <citation type="submission" date="2016-11" db="EMBL/GenBank/DDBJ databases">
        <authorList>
            <person name="Jaros S."/>
            <person name="Januszkiewicz K."/>
            <person name="Wedrychowicz H."/>
        </authorList>
    </citation>
    <scope>NUCLEOTIDE SEQUENCE [LARGE SCALE GENOMIC DNA]</scope>
    <source>
        <strain evidence="2 3">DSM 27063</strain>
    </source>
</reference>
<keyword evidence="1" id="KW-0472">Membrane</keyword>
<feature type="transmembrane region" description="Helical" evidence="1">
    <location>
        <begin position="15"/>
        <end position="35"/>
    </location>
</feature>
<gene>
    <name evidence="2" type="ORF">SAMN05444280_11793</name>
</gene>
<feature type="transmembrane region" description="Helical" evidence="1">
    <location>
        <begin position="104"/>
        <end position="122"/>
    </location>
</feature>
<dbReference type="RefSeq" id="WP_139279559.1">
    <property type="nucleotide sequence ID" value="NZ_FQZE01000017.1"/>
</dbReference>
<dbReference type="EMBL" id="FQZE01000017">
    <property type="protein sequence ID" value="SHJ36919.1"/>
    <property type="molecule type" value="Genomic_DNA"/>
</dbReference>
<dbReference type="Proteomes" id="UP000184050">
    <property type="component" value="Unassembled WGS sequence"/>
</dbReference>
<keyword evidence="1" id="KW-1133">Transmembrane helix</keyword>
<evidence type="ECO:0008006" key="4">
    <source>
        <dbReference type="Google" id="ProtNLM"/>
    </source>
</evidence>
<evidence type="ECO:0000313" key="2">
    <source>
        <dbReference type="EMBL" id="SHJ36919.1"/>
    </source>
</evidence>
<dbReference type="AlphaFoldDB" id="A0A1M6IRG1"/>
<evidence type="ECO:0000256" key="1">
    <source>
        <dbReference type="SAM" id="Phobius"/>
    </source>
</evidence>
<keyword evidence="3" id="KW-1185">Reference proteome</keyword>
<feature type="transmembrane region" description="Helical" evidence="1">
    <location>
        <begin position="179"/>
        <end position="199"/>
    </location>
</feature>
<name>A0A1M6IRG1_9BACT</name>
<dbReference type="STRING" id="1168035.SAMN05444280_11793"/>
<evidence type="ECO:0000313" key="3">
    <source>
        <dbReference type="Proteomes" id="UP000184050"/>
    </source>
</evidence>
<feature type="transmembrane region" description="Helical" evidence="1">
    <location>
        <begin position="79"/>
        <end position="97"/>
    </location>
</feature>
<organism evidence="2 3">
    <name type="scientific">Tangfeifania diversioriginum</name>
    <dbReference type="NCBI Taxonomy" id="1168035"/>
    <lineage>
        <taxon>Bacteria</taxon>
        <taxon>Pseudomonadati</taxon>
        <taxon>Bacteroidota</taxon>
        <taxon>Bacteroidia</taxon>
        <taxon>Marinilabiliales</taxon>
        <taxon>Prolixibacteraceae</taxon>
        <taxon>Tangfeifania</taxon>
    </lineage>
</organism>
<sequence>MKKAAQILSILFHPVLLPTLGFVLLFNSGFYFSFLSWEAQRYVLLVVFFTTAVLPLIGVALLALRSNFDLSLKKNNDRIMALFFTGIFYYLGFLLLGRIKAFPIFKVILLASVLVIIAILLLSLKWKISAHMAALGSLTGVVFAIAFRTGINPFIPILVLILASGLTGTSRLMLEKNNLPQIATGYILGFLIVYLTIFFV</sequence>
<protein>
    <recommendedName>
        <fullName evidence="4">PAP2 superfamily protein</fullName>
    </recommendedName>
</protein>
<proteinExistence type="predicted"/>
<dbReference type="OrthoDB" id="9786064at2"/>
<keyword evidence="1" id="KW-0812">Transmembrane</keyword>
<accession>A0A1M6IRG1</accession>
<feature type="transmembrane region" description="Helical" evidence="1">
    <location>
        <begin position="42"/>
        <end position="64"/>
    </location>
</feature>